<evidence type="ECO:0000259" key="2">
    <source>
        <dbReference type="PROSITE" id="PS50995"/>
    </source>
</evidence>
<dbReference type="PROSITE" id="PS50995">
    <property type="entry name" value="HTH_MARR_2"/>
    <property type="match status" value="1"/>
</dbReference>
<dbReference type="PANTHER" id="PTHR33164">
    <property type="entry name" value="TRANSCRIPTIONAL REGULATOR, MARR FAMILY"/>
    <property type="match status" value="1"/>
</dbReference>
<dbReference type="Proteomes" id="UP000198318">
    <property type="component" value="Unassembled WGS sequence"/>
</dbReference>
<accession>A0A239IY17</accession>
<sequence length="181" mass="20150">MTDQSDPMFDSPSYLMFEMVRLVRRTSARMLPGQPRLPQLLVLWCVARGGPLSQRAVAERLRMDPGDLVGIVDALEKDGYLERRRDPGDRRRYALEVTGDGRRFLDAALEARIRLNEALFSPLSPQERALFKEMMLRVLAHHDDRFAGPDGEAGRDCGRGAAPGQDANAGTRAAARDRASS</sequence>
<dbReference type="SUPFAM" id="SSF46785">
    <property type="entry name" value="Winged helix' DNA-binding domain"/>
    <property type="match status" value="1"/>
</dbReference>
<dbReference type="Gene3D" id="1.10.10.10">
    <property type="entry name" value="Winged helix-like DNA-binding domain superfamily/Winged helix DNA-binding domain"/>
    <property type="match status" value="1"/>
</dbReference>
<gene>
    <name evidence="3" type="ORF">SAMN05443665_1013134</name>
</gene>
<name>A0A239IY17_9ACTN</name>
<evidence type="ECO:0000256" key="1">
    <source>
        <dbReference type="SAM" id="MobiDB-lite"/>
    </source>
</evidence>
<dbReference type="EMBL" id="FZOR01000013">
    <property type="protein sequence ID" value="SNS98415.1"/>
    <property type="molecule type" value="Genomic_DNA"/>
</dbReference>
<dbReference type="Pfam" id="PF01047">
    <property type="entry name" value="MarR"/>
    <property type="match status" value="1"/>
</dbReference>
<dbReference type="PRINTS" id="PR00598">
    <property type="entry name" value="HTHMARR"/>
</dbReference>
<dbReference type="GO" id="GO:0003700">
    <property type="term" value="F:DNA-binding transcription factor activity"/>
    <property type="evidence" value="ECO:0007669"/>
    <property type="project" value="InterPro"/>
</dbReference>
<keyword evidence="4" id="KW-1185">Reference proteome</keyword>
<protein>
    <submittedName>
        <fullName evidence="3">DNA-binding transcriptional regulator, MarR family</fullName>
    </submittedName>
</protein>
<dbReference type="GO" id="GO:0006950">
    <property type="term" value="P:response to stress"/>
    <property type="evidence" value="ECO:0007669"/>
    <property type="project" value="TreeGrafter"/>
</dbReference>
<organism evidence="3 4">
    <name type="scientific">Actinomadura meyerae</name>
    <dbReference type="NCBI Taxonomy" id="240840"/>
    <lineage>
        <taxon>Bacteria</taxon>
        <taxon>Bacillati</taxon>
        <taxon>Actinomycetota</taxon>
        <taxon>Actinomycetes</taxon>
        <taxon>Streptosporangiales</taxon>
        <taxon>Thermomonosporaceae</taxon>
        <taxon>Actinomadura</taxon>
    </lineage>
</organism>
<dbReference type="AlphaFoldDB" id="A0A239IY17"/>
<dbReference type="InterPro" id="IPR036388">
    <property type="entry name" value="WH-like_DNA-bd_sf"/>
</dbReference>
<feature type="domain" description="HTH marR-type" evidence="2">
    <location>
        <begin position="12"/>
        <end position="140"/>
    </location>
</feature>
<reference evidence="3 4" key="1">
    <citation type="submission" date="2017-06" db="EMBL/GenBank/DDBJ databases">
        <authorList>
            <person name="Kim H.J."/>
            <person name="Triplett B.A."/>
        </authorList>
    </citation>
    <scope>NUCLEOTIDE SEQUENCE [LARGE SCALE GENOMIC DNA]</scope>
    <source>
        <strain evidence="3 4">DSM 44715</strain>
    </source>
</reference>
<proteinExistence type="predicted"/>
<dbReference type="GO" id="GO:0003677">
    <property type="term" value="F:DNA binding"/>
    <property type="evidence" value="ECO:0007669"/>
    <property type="project" value="UniProtKB-KW"/>
</dbReference>
<feature type="region of interest" description="Disordered" evidence="1">
    <location>
        <begin position="147"/>
        <end position="181"/>
    </location>
</feature>
<evidence type="ECO:0000313" key="4">
    <source>
        <dbReference type="Proteomes" id="UP000198318"/>
    </source>
</evidence>
<evidence type="ECO:0000313" key="3">
    <source>
        <dbReference type="EMBL" id="SNS98415.1"/>
    </source>
</evidence>
<dbReference type="PANTHER" id="PTHR33164:SF43">
    <property type="entry name" value="HTH-TYPE TRANSCRIPTIONAL REPRESSOR YETL"/>
    <property type="match status" value="1"/>
</dbReference>
<keyword evidence="3" id="KW-0238">DNA-binding</keyword>
<feature type="compositionally biased region" description="Basic and acidic residues" evidence="1">
    <location>
        <begin position="147"/>
        <end position="158"/>
    </location>
</feature>
<dbReference type="InterPro" id="IPR039422">
    <property type="entry name" value="MarR/SlyA-like"/>
</dbReference>
<dbReference type="SMART" id="SM00347">
    <property type="entry name" value="HTH_MARR"/>
    <property type="match status" value="1"/>
</dbReference>
<dbReference type="RefSeq" id="WP_179271548.1">
    <property type="nucleotide sequence ID" value="NZ_FZOR01000013.1"/>
</dbReference>
<dbReference type="InterPro" id="IPR000835">
    <property type="entry name" value="HTH_MarR-typ"/>
</dbReference>
<dbReference type="InterPro" id="IPR036390">
    <property type="entry name" value="WH_DNA-bd_sf"/>
</dbReference>